<dbReference type="EMBL" id="AGNK02001593">
    <property type="status" value="NOT_ANNOTATED_CDS"/>
    <property type="molecule type" value="Genomic_DNA"/>
</dbReference>
<accession>K3ZG05</accession>
<proteinExistence type="predicted"/>
<sequence>MAIGHIIAERIRICSRKHCRRPRSKRRRNNPKKETPTRFLKVGVGIPHGFIFARRVATAAVGRRT</sequence>
<dbReference type="InParanoid" id="K3ZG05"/>
<dbReference type="HOGENOM" id="CLU_2853954_0_0_1"/>
<dbReference type="AlphaFoldDB" id="K3ZG05"/>
<reference evidence="2" key="2">
    <citation type="submission" date="2018-08" db="UniProtKB">
        <authorList>
            <consortium name="EnsemblPlants"/>
        </authorList>
    </citation>
    <scope>IDENTIFICATION</scope>
    <source>
        <strain evidence="2">Yugu1</strain>
    </source>
</reference>
<organism evidence="2 3">
    <name type="scientific">Setaria italica</name>
    <name type="common">Foxtail millet</name>
    <name type="synonym">Panicum italicum</name>
    <dbReference type="NCBI Taxonomy" id="4555"/>
    <lineage>
        <taxon>Eukaryota</taxon>
        <taxon>Viridiplantae</taxon>
        <taxon>Streptophyta</taxon>
        <taxon>Embryophyta</taxon>
        <taxon>Tracheophyta</taxon>
        <taxon>Spermatophyta</taxon>
        <taxon>Magnoliopsida</taxon>
        <taxon>Liliopsida</taxon>
        <taxon>Poales</taxon>
        <taxon>Poaceae</taxon>
        <taxon>PACMAD clade</taxon>
        <taxon>Panicoideae</taxon>
        <taxon>Panicodae</taxon>
        <taxon>Paniceae</taxon>
        <taxon>Cenchrinae</taxon>
        <taxon>Setaria</taxon>
    </lineage>
</organism>
<name>K3ZG05_SETIT</name>
<dbReference type="Gramene" id="KQL14682">
    <property type="protein sequence ID" value="KQL14682"/>
    <property type="gene ID" value="SETIT_025507mg"/>
</dbReference>
<evidence type="ECO:0000313" key="3">
    <source>
        <dbReference type="Proteomes" id="UP000004995"/>
    </source>
</evidence>
<evidence type="ECO:0000256" key="1">
    <source>
        <dbReference type="SAM" id="MobiDB-lite"/>
    </source>
</evidence>
<reference evidence="3" key="1">
    <citation type="journal article" date="2012" name="Nat. Biotechnol.">
        <title>Reference genome sequence of the model plant Setaria.</title>
        <authorList>
            <person name="Bennetzen J.L."/>
            <person name="Schmutz J."/>
            <person name="Wang H."/>
            <person name="Percifield R."/>
            <person name="Hawkins J."/>
            <person name="Pontaroli A.C."/>
            <person name="Estep M."/>
            <person name="Feng L."/>
            <person name="Vaughn J.N."/>
            <person name="Grimwood J."/>
            <person name="Jenkins J."/>
            <person name="Barry K."/>
            <person name="Lindquist E."/>
            <person name="Hellsten U."/>
            <person name="Deshpande S."/>
            <person name="Wang X."/>
            <person name="Wu X."/>
            <person name="Mitros T."/>
            <person name="Triplett J."/>
            <person name="Yang X."/>
            <person name="Ye C.Y."/>
            <person name="Mauro-Herrera M."/>
            <person name="Wang L."/>
            <person name="Li P."/>
            <person name="Sharma M."/>
            <person name="Sharma R."/>
            <person name="Ronald P.C."/>
            <person name="Panaud O."/>
            <person name="Kellogg E.A."/>
            <person name="Brutnell T.P."/>
            <person name="Doust A.N."/>
            <person name="Tuskan G.A."/>
            <person name="Rokhsar D."/>
            <person name="Devos K.M."/>
        </authorList>
    </citation>
    <scope>NUCLEOTIDE SEQUENCE [LARGE SCALE GENOMIC DNA]</scope>
    <source>
        <strain evidence="3">cv. Yugu1</strain>
    </source>
</reference>
<keyword evidence="3" id="KW-1185">Reference proteome</keyword>
<feature type="region of interest" description="Disordered" evidence="1">
    <location>
        <begin position="17"/>
        <end position="36"/>
    </location>
</feature>
<protein>
    <submittedName>
        <fullName evidence="2">Uncharacterized protein</fullName>
    </submittedName>
</protein>
<dbReference type="Proteomes" id="UP000004995">
    <property type="component" value="Unassembled WGS sequence"/>
</dbReference>
<dbReference type="OMA" id="MMATGHI"/>
<evidence type="ECO:0000313" key="2">
    <source>
        <dbReference type="EnsemblPlants" id="KQL14682"/>
    </source>
</evidence>
<dbReference type="EnsemblPlants" id="KQL14682">
    <property type="protein sequence ID" value="KQL14682"/>
    <property type="gene ID" value="SETIT_025507mg"/>
</dbReference>
<feature type="compositionally biased region" description="Basic residues" evidence="1">
    <location>
        <begin position="17"/>
        <end position="30"/>
    </location>
</feature>